<protein>
    <submittedName>
        <fullName evidence="1">Uncharacterized protein</fullName>
    </submittedName>
</protein>
<evidence type="ECO:0000313" key="1">
    <source>
        <dbReference type="EMBL" id="PKU59519.1"/>
    </source>
</evidence>
<name>A0A2I0V7X9_9ASPA</name>
<dbReference type="AlphaFoldDB" id="A0A2I0V7X9"/>
<organism evidence="1 2">
    <name type="scientific">Dendrobium catenatum</name>
    <dbReference type="NCBI Taxonomy" id="906689"/>
    <lineage>
        <taxon>Eukaryota</taxon>
        <taxon>Viridiplantae</taxon>
        <taxon>Streptophyta</taxon>
        <taxon>Embryophyta</taxon>
        <taxon>Tracheophyta</taxon>
        <taxon>Spermatophyta</taxon>
        <taxon>Magnoliopsida</taxon>
        <taxon>Liliopsida</taxon>
        <taxon>Asparagales</taxon>
        <taxon>Orchidaceae</taxon>
        <taxon>Epidendroideae</taxon>
        <taxon>Malaxideae</taxon>
        <taxon>Dendrobiinae</taxon>
        <taxon>Dendrobium</taxon>
    </lineage>
</organism>
<evidence type="ECO:0000313" key="2">
    <source>
        <dbReference type="Proteomes" id="UP000233837"/>
    </source>
</evidence>
<sequence>MLASLGYVAESVFPPLYKDMLENLGRGVPHSNSAVEMQPLEKKDNDVYSFKELLWGFGGSSKPHKWQEPVQNNKPVLVMMQSYSCRLVKD</sequence>
<reference evidence="1 2" key="1">
    <citation type="journal article" date="2016" name="Sci. Rep.">
        <title>The Dendrobium catenatum Lindl. genome sequence provides insights into polysaccharide synthase, floral development and adaptive evolution.</title>
        <authorList>
            <person name="Zhang G.Q."/>
            <person name="Xu Q."/>
            <person name="Bian C."/>
            <person name="Tsai W.C."/>
            <person name="Yeh C.M."/>
            <person name="Liu K.W."/>
            <person name="Yoshida K."/>
            <person name="Zhang L.S."/>
            <person name="Chang S.B."/>
            <person name="Chen F."/>
            <person name="Shi Y."/>
            <person name="Su Y.Y."/>
            <person name="Zhang Y.Q."/>
            <person name="Chen L.J."/>
            <person name="Yin Y."/>
            <person name="Lin M."/>
            <person name="Huang H."/>
            <person name="Deng H."/>
            <person name="Wang Z.W."/>
            <person name="Zhu S.L."/>
            <person name="Zhao X."/>
            <person name="Deng C."/>
            <person name="Niu S.C."/>
            <person name="Huang J."/>
            <person name="Wang M."/>
            <person name="Liu G.H."/>
            <person name="Yang H.J."/>
            <person name="Xiao X.J."/>
            <person name="Hsiao Y.Y."/>
            <person name="Wu W.L."/>
            <person name="Chen Y.Y."/>
            <person name="Mitsuda N."/>
            <person name="Ohme-Takagi M."/>
            <person name="Luo Y.B."/>
            <person name="Van de Peer Y."/>
            <person name="Liu Z.J."/>
        </authorList>
    </citation>
    <scope>NUCLEOTIDE SEQUENCE [LARGE SCALE GENOMIC DNA]</scope>
    <source>
        <tissue evidence="1">The whole plant</tissue>
    </source>
</reference>
<dbReference type="Proteomes" id="UP000233837">
    <property type="component" value="Unassembled WGS sequence"/>
</dbReference>
<reference evidence="1 2" key="2">
    <citation type="journal article" date="2017" name="Nature">
        <title>The Apostasia genome and the evolution of orchids.</title>
        <authorList>
            <person name="Zhang G.Q."/>
            <person name="Liu K.W."/>
            <person name="Li Z."/>
            <person name="Lohaus R."/>
            <person name="Hsiao Y.Y."/>
            <person name="Niu S.C."/>
            <person name="Wang J.Y."/>
            <person name="Lin Y.C."/>
            <person name="Xu Q."/>
            <person name="Chen L.J."/>
            <person name="Yoshida K."/>
            <person name="Fujiwara S."/>
            <person name="Wang Z.W."/>
            <person name="Zhang Y.Q."/>
            <person name="Mitsuda N."/>
            <person name="Wang M."/>
            <person name="Liu G.H."/>
            <person name="Pecoraro L."/>
            <person name="Huang H.X."/>
            <person name="Xiao X.J."/>
            <person name="Lin M."/>
            <person name="Wu X.Y."/>
            <person name="Wu W.L."/>
            <person name="Chen Y.Y."/>
            <person name="Chang S.B."/>
            <person name="Sakamoto S."/>
            <person name="Ohme-Takagi M."/>
            <person name="Yagi M."/>
            <person name="Zeng S.J."/>
            <person name="Shen C.Y."/>
            <person name="Yeh C.M."/>
            <person name="Luo Y.B."/>
            <person name="Tsai W.C."/>
            <person name="Van de Peer Y."/>
            <person name="Liu Z.J."/>
        </authorList>
    </citation>
    <scope>NUCLEOTIDE SEQUENCE [LARGE SCALE GENOMIC DNA]</scope>
    <source>
        <tissue evidence="1">The whole plant</tissue>
    </source>
</reference>
<keyword evidence="2" id="KW-1185">Reference proteome</keyword>
<accession>A0A2I0V7X9</accession>
<gene>
    <name evidence="1" type="ORF">MA16_Dca026544</name>
</gene>
<dbReference type="EMBL" id="KZ505459">
    <property type="protein sequence ID" value="PKU59519.1"/>
    <property type="molecule type" value="Genomic_DNA"/>
</dbReference>
<proteinExistence type="predicted"/>